<feature type="signal peptide" evidence="18">
    <location>
        <begin position="1"/>
        <end position="24"/>
    </location>
</feature>
<evidence type="ECO:0000256" key="10">
    <source>
        <dbReference type="ARBA" id="ARBA00023180"/>
    </source>
</evidence>
<evidence type="ECO:0000259" key="19">
    <source>
        <dbReference type="SMART" id="SM00642"/>
    </source>
</evidence>
<evidence type="ECO:0000256" key="12">
    <source>
        <dbReference type="ARBA" id="ARBA00023295"/>
    </source>
</evidence>
<keyword evidence="7 20" id="KW-0378">Hydrolase</keyword>
<feature type="binding site" evidence="16">
    <location>
        <position position="107"/>
    </location>
    <ligand>
        <name>substrate</name>
    </ligand>
</feature>
<dbReference type="InterPro" id="IPR013777">
    <property type="entry name" value="A-amylase-like"/>
</dbReference>
<feature type="disulfide bond" evidence="15">
    <location>
        <begin position="264"/>
        <end position="307"/>
    </location>
</feature>
<dbReference type="InterPro" id="IPR015340">
    <property type="entry name" value="A_amylase_C_dom"/>
</dbReference>
<evidence type="ECO:0000256" key="16">
    <source>
        <dbReference type="PIRSR" id="PIRSR001024-5"/>
    </source>
</evidence>
<dbReference type="PIRSF" id="PIRSF001024">
    <property type="entry name" value="Alph-amyl_fung"/>
    <property type="match status" value="1"/>
</dbReference>
<dbReference type="EC" id="3.2.1.1" evidence="4"/>
<dbReference type="SUPFAM" id="SSF51011">
    <property type="entry name" value="Glycosyl hydrolase domain"/>
    <property type="match status" value="1"/>
</dbReference>
<gene>
    <name evidence="20" type="ORF">M409DRAFT_57616</name>
</gene>
<dbReference type="Pfam" id="PF00128">
    <property type="entry name" value="Alpha-amylase"/>
    <property type="match status" value="1"/>
</dbReference>
<keyword evidence="11" id="KW-0119">Carbohydrate metabolism</keyword>
<feature type="binding site" evidence="16">
    <location>
        <position position="228"/>
    </location>
    <ligand>
        <name>substrate</name>
    </ligand>
</feature>
<evidence type="ECO:0000256" key="1">
    <source>
        <dbReference type="ARBA" id="ARBA00000548"/>
    </source>
</evidence>
<evidence type="ECO:0000256" key="2">
    <source>
        <dbReference type="ARBA" id="ARBA00001913"/>
    </source>
</evidence>
<comment type="catalytic activity">
    <reaction evidence="1">
        <text>Endohydrolysis of (1-&gt;4)-alpha-D-glucosidic linkages in polysaccharides containing three or more (1-&gt;4)-alpha-linked D-glucose units.</text>
        <dbReference type="EC" id="3.2.1.1"/>
    </reaction>
</comment>
<keyword evidence="6 18" id="KW-0732">Signal</keyword>
<feature type="binding site" evidence="16">
    <location>
        <position position="146"/>
    </location>
    <ligand>
        <name>substrate</name>
    </ligand>
</feature>
<evidence type="ECO:0000313" key="21">
    <source>
        <dbReference type="Proteomes" id="UP000799537"/>
    </source>
</evidence>
<evidence type="ECO:0000256" key="4">
    <source>
        <dbReference type="ARBA" id="ARBA00012595"/>
    </source>
</evidence>
<feature type="active site" description="Proton donor" evidence="13">
    <location>
        <position position="254"/>
    </location>
</feature>
<name>A0A6A6C922_ZASCE</name>
<dbReference type="EMBL" id="ML993609">
    <property type="protein sequence ID" value="KAF2163333.1"/>
    <property type="molecule type" value="Genomic_DNA"/>
</dbReference>
<feature type="binding site" evidence="16">
    <location>
        <position position="369"/>
    </location>
    <ligand>
        <name>substrate</name>
    </ligand>
</feature>
<dbReference type="GO" id="GO:0016052">
    <property type="term" value="P:carbohydrate catabolic process"/>
    <property type="evidence" value="ECO:0007669"/>
    <property type="project" value="InterPro"/>
</dbReference>
<dbReference type="GO" id="GO:0004556">
    <property type="term" value="F:alpha-amylase activity"/>
    <property type="evidence" value="ECO:0007669"/>
    <property type="project" value="UniProtKB-EC"/>
</dbReference>
<evidence type="ECO:0000256" key="15">
    <source>
        <dbReference type="PIRSR" id="PIRSR001024-4"/>
    </source>
</evidence>
<reference evidence="20" key="1">
    <citation type="journal article" date="2020" name="Stud. Mycol.">
        <title>101 Dothideomycetes genomes: a test case for predicting lifestyles and emergence of pathogens.</title>
        <authorList>
            <person name="Haridas S."/>
            <person name="Albert R."/>
            <person name="Binder M."/>
            <person name="Bloem J."/>
            <person name="Labutti K."/>
            <person name="Salamov A."/>
            <person name="Andreopoulos B."/>
            <person name="Baker S."/>
            <person name="Barry K."/>
            <person name="Bills G."/>
            <person name="Bluhm B."/>
            <person name="Cannon C."/>
            <person name="Castanera R."/>
            <person name="Culley D."/>
            <person name="Daum C."/>
            <person name="Ezra D."/>
            <person name="Gonzalez J."/>
            <person name="Henrissat B."/>
            <person name="Kuo A."/>
            <person name="Liang C."/>
            <person name="Lipzen A."/>
            <person name="Lutzoni F."/>
            <person name="Magnuson J."/>
            <person name="Mondo S."/>
            <person name="Nolan M."/>
            <person name="Ohm R."/>
            <person name="Pangilinan J."/>
            <person name="Park H.-J."/>
            <person name="Ramirez L."/>
            <person name="Alfaro M."/>
            <person name="Sun H."/>
            <person name="Tritt A."/>
            <person name="Yoshinaga Y."/>
            <person name="Zwiers L.-H."/>
            <person name="Turgeon B."/>
            <person name="Goodwin S."/>
            <person name="Spatafora J."/>
            <person name="Crous P."/>
            <person name="Grigoriev I."/>
        </authorList>
    </citation>
    <scope>NUCLEOTIDE SEQUENCE</scope>
    <source>
        <strain evidence="20">ATCC 36951</strain>
    </source>
</reference>
<dbReference type="InterPro" id="IPR017853">
    <property type="entry name" value="GH"/>
</dbReference>
<dbReference type="Gene3D" id="2.60.40.1180">
    <property type="entry name" value="Golgi alpha-mannosidase II"/>
    <property type="match status" value="1"/>
</dbReference>
<accession>A0A6A6C922</accession>
<dbReference type="RefSeq" id="XP_033664222.1">
    <property type="nucleotide sequence ID" value="XM_033813681.1"/>
</dbReference>
<feature type="active site" description="Nucleophile" evidence="13">
    <location>
        <position position="230"/>
    </location>
</feature>
<comment type="cofactor">
    <cofactor evidence="2">
        <name>Ca(2+)</name>
        <dbReference type="ChEBI" id="CHEBI:29108"/>
    </cofactor>
</comment>
<evidence type="ECO:0000256" key="9">
    <source>
        <dbReference type="ARBA" id="ARBA00023157"/>
    </source>
</evidence>
<dbReference type="OrthoDB" id="204980at2759"/>
<organism evidence="20 21">
    <name type="scientific">Zasmidium cellare ATCC 36951</name>
    <dbReference type="NCBI Taxonomy" id="1080233"/>
    <lineage>
        <taxon>Eukaryota</taxon>
        <taxon>Fungi</taxon>
        <taxon>Dikarya</taxon>
        <taxon>Ascomycota</taxon>
        <taxon>Pezizomycotina</taxon>
        <taxon>Dothideomycetes</taxon>
        <taxon>Dothideomycetidae</taxon>
        <taxon>Mycosphaerellales</taxon>
        <taxon>Mycosphaerellaceae</taxon>
        <taxon>Zasmidium</taxon>
    </lineage>
</organism>
<dbReference type="Gene3D" id="3.20.20.80">
    <property type="entry name" value="Glycosidases"/>
    <property type="match status" value="1"/>
</dbReference>
<keyword evidence="8" id="KW-0106">Calcium</keyword>
<feature type="domain" description="Glycosyl hydrolase family 13 catalytic" evidence="19">
    <location>
        <begin position="37"/>
        <end position="394"/>
    </location>
</feature>
<keyword evidence="17" id="KW-0472">Membrane</keyword>
<evidence type="ECO:0000256" key="8">
    <source>
        <dbReference type="ARBA" id="ARBA00022837"/>
    </source>
</evidence>
<dbReference type="GO" id="GO:0005509">
    <property type="term" value="F:calcium ion binding"/>
    <property type="evidence" value="ECO:0007669"/>
    <property type="project" value="InterPro"/>
</dbReference>
<dbReference type="GeneID" id="54566953"/>
<keyword evidence="21" id="KW-1185">Reference proteome</keyword>
<proteinExistence type="inferred from homology"/>
<evidence type="ECO:0000313" key="20">
    <source>
        <dbReference type="EMBL" id="KAF2163333.1"/>
    </source>
</evidence>
<dbReference type="SUPFAM" id="SSF51445">
    <property type="entry name" value="(Trans)glycosidases"/>
    <property type="match status" value="1"/>
</dbReference>
<dbReference type="InterPro" id="IPR013780">
    <property type="entry name" value="Glyco_hydro_b"/>
</dbReference>
<evidence type="ECO:0000256" key="18">
    <source>
        <dbReference type="SAM" id="SignalP"/>
    </source>
</evidence>
<evidence type="ECO:0000256" key="11">
    <source>
        <dbReference type="ARBA" id="ARBA00023277"/>
    </source>
</evidence>
<feature type="chain" id="PRO_5025597310" description="alpha-amylase" evidence="18">
    <location>
        <begin position="25"/>
        <end position="584"/>
    </location>
</feature>
<evidence type="ECO:0000256" key="5">
    <source>
        <dbReference type="ARBA" id="ARBA00022723"/>
    </source>
</evidence>
<keyword evidence="9 15" id="KW-1015">Disulfide bond</keyword>
<feature type="disulfide bond" evidence="15">
    <location>
        <begin position="465"/>
        <end position="500"/>
    </location>
</feature>
<sequence>MTPQSHFGVCLSLLCYCFVVWTSAASLDDFRARTVYQVLTDRFARPAGAPNSDCDVTGGKYCGGTWKGITQNLDYIQGMNFDAIWISPVVEQLTQSTIDGEAYTAYWAQDLYALEPNFGTEDDLKDLVQAVHDRGMYIMLDVVVNHMGYAGEGLDVDYSVFNPFNDQKYFHPYCEINDDTNQTNVEQCWLGDNIVALADLRTEDDDVRQMYGEWISEMIRNYTFDGLRLDTAINVEPEFFEGFVKAAGVFATGETMDGDNKFVCQWANTIGSVLNYPIYYPLTRAFSNPQGNINDLVSTIYTMKDNCFDPTAYGLFSENHDVERFASITEDMSLAKNIITYTIMGDGIPIIYQGQEQHMSGGTNPYTNRAPLWETKYDTDSDLYKHTATLVQARKHIVQSSGNYTTYISDVIYQDYHTFAMRKGFEGGQVITVLTNNGVTTDDFEVYVEGHDYQPGTQLTEILTCTNVTVNSTGCLTVPMGQGLPKVIYPTLQLNNSGLCGWPAPPLSPSSTAVPTAHPTTINGQTTMIAADPTGGSSATGLRPENTKLALGPAGRQQTPITTPLLVAALSIIISASSACLFWR</sequence>
<evidence type="ECO:0000256" key="14">
    <source>
        <dbReference type="PIRSR" id="PIRSR001024-2"/>
    </source>
</evidence>
<dbReference type="AlphaFoldDB" id="A0A6A6C922"/>
<comment type="similarity">
    <text evidence="3">Belongs to the glycosyl hydrolase 13 family.</text>
</comment>
<feature type="binding site" evidence="16">
    <location>
        <position position="321"/>
    </location>
    <ligand>
        <name>substrate</name>
    </ligand>
</feature>
<keyword evidence="17" id="KW-1133">Transmembrane helix</keyword>
<feature type="site" description="Transition state stabilizer" evidence="14">
    <location>
        <position position="321"/>
    </location>
</feature>
<feature type="disulfide bond" evidence="15">
    <location>
        <begin position="54"/>
        <end position="62"/>
    </location>
</feature>
<keyword evidence="5" id="KW-0479">Metal-binding</keyword>
<evidence type="ECO:0000256" key="13">
    <source>
        <dbReference type="PIRSR" id="PIRSR001024-1"/>
    </source>
</evidence>
<keyword evidence="12" id="KW-0326">Glycosidase</keyword>
<evidence type="ECO:0000256" key="7">
    <source>
        <dbReference type="ARBA" id="ARBA00022801"/>
    </source>
</evidence>
<dbReference type="Proteomes" id="UP000799537">
    <property type="component" value="Unassembled WGS sequence"/>
</dbReference>
<feature type="disulfide bond" evidence="15">
    <location>
        <begin position="174"/>
        <end position="188"/>
    </location>
</feature>
<dbReference type="PANTHER" id="PTHR10357">
    <property type="entry name" value="ALPHA-AMYLASE FAMILY MEMBER"/>
    <property type="match status" value="1"/>
</dbReference>
<dbReference type="CDD" id="cd11319">
    <property type="entry name" value="AmyAc_euk_AmyA"/>
    <property type="match status" value="1"/>
</dbReference>
<evidence type="ECO:0000256" key="17">
    <source>
        <dbReference type="SAM" id="Phobius"/>
    </source>
</evidence>
<keyword evidence="17" id="KW-0812">Transmembrane</keyword>
<protein>
    <recommendedName>
        <fullName evidence="4">alpha-amylase</fullName>
        <ecNumber evidence="4">3.2.1.1</ecNumber>
    </recommendedName>
</protein>
<dbReference type="SMART" id="SM00642">
    <property type="entry name" value="Aamy"/>
    <property type="match status" value="1"/>
</dbReference>
<evidence type="ECO:0000256" key="6">
    <source>
        <dbReference type="ARBA" id="ARBA00022729"/>
    </source>
</evidence>
<evidence type="ECO:0000256" key="3">
    <source>
        <dbReference type="ARBA" id="ARBA00008061"/>
    </source>
</evidence>
<keyword evidence="10" id="KW-0325">Glycoprotein</keyword>
<dbReference type="Pfam" id="PF09260">
    <property type="entry name" value="A_amylase_dom_C"/>
    <property type="match status" value="1"/>
</dbReference>
<feature type="transmembrane region" description="Helical" evidence="17">
    <location>
        <begin position="565"/>
        <end position="583"/>
    </location>
</feature>
<dbReference type="PANTHER" id="PTHR10357:SF215">
    <property type="entry name" value="ALPHA-AMYLASE 1"/>
    <property type="match status" value="1"/>
</dbReference>
<dbReference type="InterPro" id="IPR006047">
    <property type="entry name" value="GH13_cat_dom"/>
</dbReference>
<feature type="binding site" evidence="16">
    <location>
        <position position="258"/>
    </location>
    <ligand>
        <name>substrate</name>
    </ligand>
</feature>
<dbReference type="FunFam" id="3.20.20.80:FF:000120">
    <property type="entry name" value="Alpha-amylase A"/>
    <property type="match status" value="1"/>
</dbReference>